<keyword evidence="14" id="KW-1185">Reference proteome</keyword>
<dbReference type="SUPFAM" id="SSF48019">
    <property type="entry name" value="post-AAA+ oligomerization domain-like"/>
    <property type="match status" value="1"/>
</dbReference>
<evidence type="ECO:0000256" key="9">
    <source>
        <dbReference type="ARBA" id="ARBA00022840"/>
    </source>
</evidence>
<dbReference type="CDD" id="cd00009">
    <property type="entry name" value="AAA"/>
    <property type="match status" value="1"/>
</dbReference>
<name>A0ABU0AT29_9FIRM</name>
<accession>A0ABU0AT29</accession>
<dbReference type="Proteomes" id="UP001236559">
    <property type="component" value="Unassembled WGS sequence"/>
</dbReference>
<keyword evidence="5" id="KW-0235">DNA replication</keyword>
<evidence type="ECO:0000256" key="5">
    <source>
        <dbReference type="ARBA" id="ARBA00022705"/>
    </source>
</evidence>
<dbReference type="InterPro" id="IPR027417">
    <property type="entry name" value="P-loop_NTPase"/>
</dbReference>
<dbReference type="Gene3D" id="1.20.272.10">
    <property type="match status" value="1"/>
</dbReference>
<evidence type="ECO:0000256" key="10">
    <source>
        <dbReference type="ARBA" id="ARBA00022932"/>
    </source>
</evidence>
<dbReference type="PRINTS" id="PR00300">
    <property type="entry name" value="CLPPROTEASEA"/>
</dbReference>
<comment type="catalytic activity">
    <reaction evidence="11">
        <text>DNA(n) + a 2'-deoxyribonucleoside 5'-triphosphate = DNA(n+1) + diphosphate</text>
        <dbReference type="Rhea" id="RHEA:22508"/>
        <dbReference type="Rhea" id="RHEA-COMP:17339"/>
        <dbReference type="Rhea" id="RHEA-COMP:17340"/>
        <dbReference type="ChEBI" id="CHEBI:33019"/>
        <dbReference type="ChEBI" id="CHEBI:61560"/>
        <dbReference type="ChEBI" id="CHEBI:173112"/>
        <dbReference type="EC" id="2.7.7.7"/>
    </reaction>
</comment>
<dbReference type="NCBIfam" id="TIGR02397">
    <property type="entry name" value="dnaX_nterm"/>
    <property type="match status" value="1"/>
</dbReference>
<dbReference type="CDD" id="cd18137">
    <property type="entry name" value="HLD_clamp_pol_III_gamma_tau"/>
    <property type="match status" value="1"/>
</dbReference>
<dbReference type="InterPro" id="IPR022754">
    <property type="entry name" value="DNA_pol_III_gamma-3"/>
</dbReference>
<dbReference type="InterPro" id="IPR045085">
    <property type="entry name" value="HLD_clamp_pol_III_gamma_tau"/>
</dbReference>
<evidence type="ECO:0000259" key="12">
    <source>
        <dbReference type="SMART" id="SM00382"/>
    </source>
</evidence>
<sequence>MYQALYRKYRSKNFDEIVGQDHIKNAIKHQVKNKEVSHAYLFSGTRGTGKTSMAKILSRAVNCLHPVDGNPCNECEVCKSILNGTNLDVVEMDAASNNGVDDIRELKEKVVYPPSQSKYKVYIIDEVHMLSKGAFNALLKVLEEPPEYLIFILATTEPERVPQTILSRTQRYNFVRISIPKIIENLKDILQKENKQIDERVYTIIANAADGSMRDAVSLLDRLVASSPDYISYEDAISILGMTTEDNLFALARGILNRDSDKIIKQVAKLSDEGRDLNVLLDEIITFFRRILIAKEVKDPKEILWVSDLESYLNLASEFSLGFIIEIINSLNTAKEKSKFATNKRIILELSLIELCNGGDSLLSRLENLENKIKFLSSKDLKKVQSANFEAQTENQKKSYDKSYEDYLDSMAEDSFQGQEEDFDEISVPEGMFIESEENLKEEKNQEEVLTQDGDFDLDKLISLALENNLLIMSINLKEASSCYLDKDRLTIDFMEEKNLQYDLINREDNIKAIEKILKKEFNRDINIKFQLKKNIEKEKAIDKLYDLFGKENIERN</sequence>
<organism evidence="13 14">
    <name type="scientific">Peptoniphilus koenoeneniae</name>
    <dbReference type="NCBI Taxonomy" id="507751"/>
    <lineage>
        <taxon>Bacteria</taxon>
        <taxon>Bacillati</taxon>
        <taxon>Bacillota</taxon>
        <taxon>Tissierellia</taxon>
        <taxon>Tissierellales</taxon>
        <taxon>Peptoniphilaceae</taxon>
        <taxon>Peptoniphilus</taxon>
    </lineage>
</organism>
<dbReference type="Pfam" id="PF12169">
    <property type="entry name" value="DNA_pol3_gamma3"/>
    <property type="match status" value="1"/>
</dbReference>
<dbReference type="NCBIfam" id="NF004046">
    <property type="entry name" value="PRK05563.1"/>
    <property type="match status" value="1"/>
</dbReference>
<evidence type="ECO:0000313" key="14">
    <source>
        <dbReference type="Proteomes" id="UP001236559"/>
    </source>
</evidence>
<dbReference type="InterPro" id="IPR008921">
    <property type="entry name" value="DNA_pol3_clamp-load_cplx_C"/>
</dbReference>
<comment type="similarity">
    <text evidence="1">Belongs to the DnaX/STICHEL family.</text>
</comment>
<dbReference type="SUPFAM" id="SSF52540">
    <property type="entry name" value="P-loop containing nucleoside triphosphate hydrolases"/>
    <property type="match status" value="1"/>
</dbReference>
<evidence type="ECO:0000256" key="11">
    <source>
        <dbReference type="ARBA" id="ARBA00049244"/>
    </source>
</evidence>
<evidence type="ECO:0000256" key="2">
    <source>
        <dbReference type="ARBA" id="ARBA00012417"/>
    </source>
</evidence>
<evidence type="ECO:0000256" key="3">
    <source>
        <dbReference type="ARBA" id="ARBA00022679"/>
    </source>
</evidence>
<keyword evidence="3 13" id="KW-0808">Transferase</keyword>
<keyword evidence="6" id="KW-0479">Metal-binding</keyword>
<gene>
    <name evidence="13" type="ORF">J2S72_000435</name>
</gene>
<evidence type="ECO:0000313" key="13">
    <source>
        <dbReference type="EMBL" id="MDQ0274427.1"/>
    </source>
</evidence>
<dbReference type="GO" id="GO:0003887">
    <property type="term" value="F:DNA-directed DNA polymerase activity"/>
    <property type="evidence" value="ECO:0007669"/>
    <property type="project" value="UniProtKB-EC"/>
</dbReference>
<comment type="caution">
    <text evidence="13">The sequence shown here is derived from an EMBL/GenBank/DDBJ whole genome shotgun (WGS) entry which is preliminary data.</text>
</comment>
<evidence type="ECO:0000256" key="1">
    <source>
        <dbReference type="ARBA" id="ARBA00006360"/>
    </source>
</evidence>
<dbReference type="EMBL" id="JAUSTN010000002">
    <property type="protein sequence ID" value="MDQ0274427.1"/>
    <property type="molecule type" value="Genomic_DNA"/>
</dbReference>
<proteinExistence type="inferred from homology"/>
<reference evidence="13 14" key="1">
    <citation type="submission" date="2023-07" db="EMBL/GenBank/DDBJ databases">
        <title>Genomic Encyclopedia of Type Strains, Phase IV (KMG-IV): sequencing the most valuable type-strain genomes for metagenomic binning, comparative biology and taxonomic classification.</title>
        <authorList>
            <person name="Goeker M."/>
        </authorList>
    </citation>
    <scope>NUCLEOTIDE SEQUENCE [LARGE SCALE GENOMIC DNA]</scope>
    <source>
        <strain evidence="13 14">DSM 22616</strain>
    </source>
</reference>
<dbReference type="SMART" id="SM00382">
    <property type="entry name" value="AAA"/>
    <property type="match status" value="1"/>
</dbReference>
<evidence type="ECO:0000256" key="8">
    <source>
        <dbReference type="ARBA" id="ARBA00022833"/>
    </source>
</evidence>
<keyword evidence="4 13" id="KW-0548">Nucleotidyltransferase</keyword>
<dbReference type="RefSeq" id="WP_023055549.1">
    <property type="nucleotide sequence ID" value="NZ_JAUSTN010000002.1"/>
</dbReference>
<dbReference type="Pfam" id="PF22608">
    <property type="entry name" value="DNAX_ATPase_lid"/>
    <property type="match status" value="1"/>
</dbReference>
<evidence type="ECO:0000256" key="7">
    <source>
        <dbReference type="ARBA" id="ARBA00022741"/>
    </source>
</evidence>
<dbReference type="InterPro" id="IPR050238">
    <property type="entry name" value="DNA_Rep/Repair_Clamp_Loader"/>
</dbReference>
<feature type="domain" description="AAA+ ATPase" evidence="12">
    <location>
        <begin position="36"/>
        <end position="178"/>
    </location>
</feature>
<dbReference type="Gene3D" id="3.40.50.300">
    <property type="entry name" value="P-loop containing nucleotide triphosphate hydrolases"/>
    <property type="match status" value="1"/>
</dbReference>
<keyword evidence="7" id="KW-0547">Nucleotide-binding</keyword>
<dbReference type="PANTHER" id="PTHR11669:SF0">
    <property type="entry name" value="PROTEIN STICHEL-LIKE 2"/>
    <property type="match status" value="1"/>
</dbReference>
<keyword evidence="10" id="KW-0239">DNA-directed DNA polymerase</keyword>
<keyword evidence="8" id="KW-0862">Zinc</keyword>
<dbReference type="Pfam" id="PF13177">
    <property type="entry name" value="DNA_pol3_delta2"/>
    <property type="match status" value="1"/>
</dbReference>
<dbReference type="InterPro" id="IPR003593">
    <property type="entry name" value="AAA+_ATPase"/>
</dbReference>
<dbReference type="InterPro" id="IPR001270">
    <property type="entry name" value="ClpA/B"/>
</dbReference>
<evidence type="ECO:0000256" key="4">
    <source>
        <dbReference type="ARBA" id="ARBA00022695"/>
    </source>
</evidence>
<dbReference type="PANTHER" id="PTHR11669">
    <property type="entry name" value="REPLICATION FACTOR C / DNA POLYMERASE III GAMMA-TAU SUBUNIT"/>
    <property type="match status" value="1"/>
</dbReference>
<keyword evidence="9" id="KW-0067">ATP-binding</keyword>
<dbReference type="InterPro" id="IPR012763">
    <property type="entry name" value="DNA_pol_III_sug/sutau_N"/>
</dbReference>
<dbReference type="Gene3D" id="1.10.8.60">
    <property type="match status" value="1"/>
</dbReference>
<dbReference type="EC" id="2.7.7.7" evidence="2"/>
<protein>
    <recommendedName>
        <fullName evidence="2">DNA-directed DNA polymerase</fullName>
        <ecNumber evidence="2">2.7.7.7</ecNumber>
    </recommendedName>
</protein>
<evidence type="ECO:0000256" key="6">
    <source>
        <dbReference type="ARBA" id="ARBA00022723"/>
    </source>
</evidence>